<evidence type="ECO:0000256" key="1">
    <source>
        <dbReference type="SAM" id="MobiDB-lite"/>
    </source>
</evidence>
<gene>
    <name evidence="2" type="ORF">GMARGA_LOCUS40080</name>
</gene>
<keyword evidence="3" id="KW-1185">Reference proteome</keyword>
<proteinExistence type="predicted"/>
<protein>
    <submittedName>
        <fullName evidence="2">31259_t:CDS:1</fullName>
    </submittedName>
</protein>
<comment type="caution">
    <text evidence="2">The sequence shown here is derived from an EMBL/GenBank/DDBJ whole genome shotgun (WGS) entry which is preliminary data.</text>
</comment>
<evidence type="ECO:0000313" key="2">
    <source>
        <dbReference type="EMBL" id="CAG8850166.1"/>
    </source>
</evidence>
<feature type="non-terminal residue" evidence="2">
    <location>
        <position position="67"/>
    </location>
</feature>
<accession>A0ABN7XAB5</accession>
<reference evidence="2 3" key="1">
    <citation type="submission" date="2021-06" db="EMBL/GenBank/DDBJ databases">
        <authorList>
            <person name="Kallberg Y."/>
            <person name="Tangrot J."/>
            <person name="Rosling A."/>
        </authorList>
    </citation>
    <scope>NUCLEOTIDE SEQUENCE [LARGE SCALE GENOMIC DNA]</scope>
    <source>
        <strain evidence="2 3">120-4 pot B 10/14</strain>
    </source>
</reference>
<feature type="region of interest" description="Disordered" evidence="1">
    <location>
        <begin position="41"/>
        <end position="67"/>
    </location>
</feature>
<feature type="non-terminal residue" evidence="2">
    <location>
        <position position="1"/>
    </location>
</feature>
<sequence>EVRFPIHPDKNKELLEGAFLQKLFNLIKVLPQVQNDAVKRVEKAQESTKRKHDLQLPYLEKLRRGDQ</sequence>
<evidence type="ECO:0000313" key="3">
    <source>
        <dbReference type="Proteomes" id="UP000789901"/>
    </source>
</evidence>
<name>A0ABN7XAB5_GIGMA</name>
<organism evidence="2 3">
    <name type="scientific">Gigaspora margarita</name>
    <dbReference type="NCBI Taxonomy" id="4874"/>
    <lineage>
        <taxon>Eukaryota</taxon>
        <taxon>Fungi</taxon>
        <taxon>Fungi incertae sedis</taxon>
        <taxon>Mucoromycota</taxon>
        <taxon>Glomeromycotina</taxon>
        <taxon>Glomeromycetes</taxon>
        <taxon>Diversisporales</taxon>
        <taxon>Gigasporaceae</taxon>
        <taxon>Gigaspora</taxon>
    </lineage>
</organism>
<dbReference type="EMBL" id="CAJVQB010099791">
    <property type="protein sequence ID" value="CAG8850166.1"/>
    <property type="molecule type" value="Genomic_DNA"/>
</dbReference>
<dbReference type="Proteomes" id="UP000789901">
    <property type="component" value="Unassembled WGS sequence"/>
</dbReference>